<dbReference type="PANTHER" id="PTHR43685:SF2">
    <property type="entry name" value="GLYCOSYLTRANSFERASE 2-LIKE DOMAIN-CONTAINING PROTEIN"/>
    <property type="match status" value="1"/>
</dbReference>
<name>A0A4Z0LWP9_9GAMM</name>
<dbReference type="OrthoDB" id="9069044at2"/>
<keyword evidence="1" id="KW-1133">Transmembrane helix</keyword>
<dbReference type="InterPro" id="IPR029044">
    <property type="entry name" value="Nucleotide-diphossugar_trans"/>
</dbReference>
<evidence type="ECO:0000313" key="4">
    <source>
        <dbReference type="Proteomes" id="UP000298050"/>
    </source>
</evidence>
<dbReference type="InterPro" id="IPR001173">
    <property type="entry name" value="Glyco_trans_2-like"/>
</dbReference>
<dbReference type="SUPFAM" id="SSF53448">
    <property type="entry name" value="Nucleotide-diphospho-sugar transferases"/>
    <property type="match status" value="1"/>
</dbReference>
<proteinExistence type="predicted"/>
<gene>
    <name evidence="3" type="ORF">E4634_18265</name>
</gene>
<keyword evidence="1" id="KW-0472">Membrane</keyword>
<accession>A0A4Z0LWP9</accession>
<dbReference type="PANTHER" id="PTHR43685">
    <property type="entry name" value="GLYCOSYLTRANSFERASE"/>
    <property type="match status" value="1"/>
</dbReference>
<dbReference type="GO" id="GO:0016740">
    <property type="term" value="F:transferase activity"/>
    <property type="evidence" value="ECO:0007669"/>
    <property type="project" value="UniProtKB-KW"/>
</dbReference>
<feature type="transmembrane region" description="Helical" evidence="1">
    <location>
        <begin position="269"/>
        <end position="289"/>
    </location>
</feature>
<keyword evidence="3" id="KW-0808">Transferase</keyword>
<protein>
    <submittedName>
        <fullName evidence="3">Glycosyltransferase family 2 protein</fullName>
    </submittedName>
</protein>
<keyword evidence="4" id="KW-1185">Reference proteome</keyword>
<dbReference type="RefSeq" id="WP_135446102.1">
    <property type="nucleotide sequence ID" value="NZ_SRLE01000013.1"/>
</dbReference>
<dbReference type="Gene3D" id="3.90.550.10">
    <property type="entry name" value="Spore Coat Polysaccharide Biosynthesis Protein SpsA, Chain A"/>
    <property type="match status" value="1"/>
</dbReference>
<reference evidence="3 4" key="1">
    <citation type="submission" date="2019-04" db="EMBL/GenBank/DDBJ databases">
        <title>Taxonomy of novel Haliea sp. from mangrove soil of West Coast of India.</title>
        <authorList>
            <person name="Verma A."/>
            <person name="Kumar P."/>
            <person name="Krishnamurthi S."/>
        </authorList>
    </citation>
    <scope>NUCLEOTIDE SEQUENCE [LARGE SCALE GENOMIC DNA]</scope>
    <source>
        <strain evidence="3 4">SAOS-164</strain>
    </source>
</reference>
<dbReference type="CDD" id="cd00761">
    <property type="entry name" value="Glyco_tranf_GTA_type"/>
    <property type="match status" value="1"/>
</dbReference>
<sequence>MTAASAINLSRIAICVCTHDRSGALDTLLCALRDIELAALDPDQVELVVVDNRPNPETRAQCQAAARELPIGLFYAEEPQPGLTYARNRAVSVALERGAEFVAFIDDDDMPRPDWLLRLLERQAATGADLVFGTWVLDENMPSWARESGIFRSPGKHKSDNKKLRRYGLPDFASGCNMLATRGILERVSAAGPVFDHAFCFIGGEDKDFFIRAQEMGAKLASANDSVINRNHEAERYTIRGLFRRGFKNGCSRVNMAGSHGDRQRRLRLVATALGKLSISLIILPFSIFSRGVFMHHLYRVAKSSGVLYSSVTGRGINYYCG</sequence>
<keyword evidence="1" id="KW-0812">Transmembrane</keyword>
<dbReference type="InterPro" id="IPR050834">
    <property type="entry name" value="Glycosyltransf_2"/>
</dbReference>
<evidence type="ECO:0000259" key="2">
    <source>
        <dbReference type="Pfam" id="PF00535"/>
    </source>
</evidence>
<evidence type="ECO:0000256" key="1">
    <source>
        <dbReference type="SAM" id="Phobius"/>
    </source>
</evidence>
<organism evidence="3 4">
    <name type="scientific">Mangrovimicrobium sediminis</name>
    <dbReference type="NCBI Taxonomy" id="2562682"/>
    <lineage>
        <taxon>Bacteria</taxon>
        <taxon>Pseudomonadati</taxon>
        <taxon>Pseudomonadota</taxon>
        <taxon>Gammaproteobacteria</taxon>
        <taxon>Cellvibrionales</taxon>
        <taxon>Halieaceae</taxon>
        <taxon>Mangrovimicrobium</taxon>
    </lineage>
</organism>
<feature type="domain" description="Glycosyltransferase 2-like" evidence="2">
    <location>
        <begin position="14"/>
        <end position="179"/>
    </location>
</feature>
<dbReference type="Proteomes" id="UP000298050">
    <property type="component" value="Unassembled WGS sequence"/>
</dbReference>
<dbReference type="EMBL" id="SRLE01000013">
    <property type="protein sequence ID" value="TGD71586.1"/>
    <property type="molecule type" value="Genomic_DNA"/>
</dbReference>
<dbReference type="Pfam" id="PF00535">
    <property type="entry name" value="Glycos_transf_2"/>
    <property type="match status" value="1"/>
</dbReference>
<evidence type="ECO:0000313" key="3">
    <source>
        <dbReference type="EMBL" id="TGD71586.1"/>
    </source>
</evidence>
<dbReference type="AlphaFoldDB" id="A0A4Z0LWP9"/>
<comment type="caution">
    <text evidence="3">The sequence shown here is derived from an EMBL/GenBank/DDBJ whole genome shotgun (WGS) entry which is preliminary data.</text>
</comment>